<evidence type="ECO:0000313" key="3">
    <source>
        <dbReference type="EMBL" id="KWT75635.1"/>
    </source>
</evidence>
<evidence type="ECO:0000313" key="4">
    <source>
        <dbReference type="Proteomes" id="UP000060487"/>
    </source>
</evidence>
<dbReference type="NCBIfam" id="NF033445">
    <property type="entry name" value="BREX_PglZ_4"/>
    <property type="match status" value="1"/>
</dbReference>
<dbReference type="EMBL" id="LNQR01000129">
    <property type="protein sequence ID" value="KWT75635.1"/>
    <property type="molecule type" value="Genomic_DNA"/>
</dbReference>
<organism evidence="3 4">
    <name type="scientific">Candidatus Magnetominusculus xianensis</name>
    <dbReference type="NCBI Taxonomy" id="1748249"/>
    <lineage>
        <taxon>Bacteria</taxon>
        <taxon>Pseudomonadati</taxon>
        <taxon>Nitrospirota</taxon>
        <taxon>Nitrospiria</taxon>
        <taxon>Nitrospirales</taxon>
        <taxon>Nitrospiraceae</taxon>
        <taxon>Candidatus Magnetominusculus</taxon>
    </lineage>
</organism>
<keyword evidence="4" id="KW-1185">Reference proteome</keyword>
<feature type="domain" description="DUF7864" evidence="2">
    <location>
        <begin position="25"/>
        <end position="186"/>
    </location>
</feature>
<dbReference type="Pfam" id="PF25263">
    <property type="entry name" value="DUF7863"/>
    <property type="match status" value="1"/>
</dbReference>
<sequence>MNFATLDELKGHVVSDLELTVPICFINVESLNMWITVKSWLTDICQKSLRLSDFCAENDLTPNINRMINELRKTRVRTLLIPLSEYLRINNDKTNDILSRIINLGFNNEQIAIFIPLYRMKNVLSEFIKRDIRYEKNILFLETTEDDDYSLIILPSDLNNVDLTGYNITGIKRYYSYWEENPDKPIVLRVSDILFYKDIISADKVTVLITAFDVLKYHCNINAISESMGTNLHWSELLNRMNSDRTLGGVFARIFNIPGYNAKYLFEKWGGCTEFEKWAIWLWSKLESADGYLRMALDTQGCDTYRDNIRDNIIELICKIDFKHNQYDGFYRERKEYLKCLSIETLTQSFWDEINKKKPTQRLHYLTDYTSKERCEILRTIESEGLTEKIMCLLETADPVLRAYIEPYVFKSEKFTEYFGQYKRQKITNTVNTEFIDKVSEYASKGLWWELSSRNKLFDDAYGKGNGTLIFWIDALGVEYLSLIVYLLREHHHGVYYKIEIGYANIPTITELNNDFLQGRNPIKFRELDELKHKGEYPEYIVQEFTLIEKALRQAVEKLSEYEKVIITADHGASRLAVIAQAHAHKAKEGAAVKRHGRYCEDSSNNYEGEIAGCVDKDKYHVFAGYDRFSIQGNITGEIHGGATLEEVLVPVIELSKRPFDAAVTITVVTPEIRLRAGQKAVVKFQIDRDFDKLYAEVQSKRYDCARDIDCWYFEPDVDRKIDNYKAKILHEGRLLGSIQYKIQKGITSTLDI</sequence>
<dbReference type="Proteomes" id="UP000060487">
    <property type="component" value="Unassembled WGS sequence"/>
</dbReference>
<dbReference type="InterPro" id="IPR057185">
    <property type="entry name" value="DUF7863"/>
</dbReference>
<dbReference type="Pfam" id="PF08665">
    <property type="entry name" value="PglZ"/>
    <property type="match status" value="1"/>
</dbReference>
<evidence type="ECO:0000259" key="2">
    <source>
        <dbReference type="Pfam" id="PF25264"/>
    </source>
</evidence>
<accession>A0ABR5SCN4</accession>
<evidence type="ECO:0000259" key="1">
    <source>
        <dbReference type="Pfam" id="PF25263"/>
    </source>
</evidence>
<comment type="caution">
    <text evidence="3">The sequence shown here is derived from an EMBL/GenBank/DDBJ whole genome shotgun (WGS) entry which is preliminary data.</text>
</comment>
<reference evidence="3 4" key="1">
    <citation type="submission" date="2015-11" db="EMBL/GenBank/DDBJ databases">
        <authorList>
            <person name="Lin W."/>
        </authorList>
    </citation>
    <scope>NUCLEOTIDE SEQUENCE [LARGE SCALE GENOMIC DNA]</scope>
    <source>
        <strain evidence="3 4">HCH-1</strain>
    </source>
</reference>
<dbReference type="Pfam" id="PF25264">
    <property type="entry name" value="DUF7864"/>
    <property type="match status" value="1"/>
</dbReference>
<dbReference type="InterPro" id="IPR057186">
    <property type="entry name" value="DUF7864"/>
</dbReference>
<protein>
    <recommendedName>
        <fullName evidence="5">BREX-4 system phosphatase PglZ</fullName>
    </recommendedName>
</protein>
<evidence type="ECO:0008006" key="5">
    <source>
        <dbReference type="Google" id="ProtNLM"/>
    </source>
</evidence>
<gene>
    <name evidence="3" type="ORF">ASN18_3235</name>
</gene>
<name>A0ABR5SCN4_9BACT</name>
<proteinExistence type="predicted"/>
<dbReference type="RefSeq" id="WP_157073061.1">
    <property type="nucleotide sequence ID" value="NZ_LNQR01000129.1"/>
</dbReference>
<feature type="domain" description="DUF7863" evidence="1">
    <location>
        <begin position="219"/>
        <end position="382"/>
    </location>
</feature>